<keyword evidence="10 11" id="KW-0807">Transducer</keyword>
<evidence type="ECO:0000256" key="2">
    <source>
        <dbReference type="ARBA" id="ARBA00004141"/>
    </source>
</evidence>
<evidence type="ECO:0000313" key="15">
    <source>
        <dbReference type="Proteomes" id="UP000386466"/>
    </source>
</evidence>
<dbReference type="PANTHER" id="PTHR48001">
    <property type="entry name" value="OLFACTORY RECEPTOR"/>
    <property type="match status" value="1"/>
</dbReference>
<evidence type="ECO:0000256" key="4">
    <source>
        <dbReference type="ARBA" id="ARBA00022692"/>
    </source>
</evidence>
<dbReference type="PRINTS" id="PR00237">
    <property type="entry name" value="GPCRRHODOPSN"/>
</dbReference>
<dbReference type="AlphaFoldDB" id="A0A485PC03"/>
<feature type="transmembrane region" description="Helical" evidence="12">
    <location>
        <begin position="60"/>
        <end position="81"/>
    </location>
</feature>
<keyword evidence="6 12" id="KW-1133">Transmembrane helix</keyword>
<reference evidence="14 15" key="1">
    <citation type="submission" date="2019-01" db="EMBL/GenBank/DDBJ databases">
        <authorList>
            <person name="Alioto T."/>
            <person name="Alioto T."/>
        </authorList>
    </citation>
    <scope>NUCLEOTIDE SEQUENCE [LARGE SCALE GENOMIC DNA]</scope>
</reference>
<dbReference type="InterPro" id="IPR000276">
    <property type="entry name" value="GPCR_Rhodpsn"/>
</dbReference>
<evidence type="ECO:0000256" key="12">
    <source>
        <dbReference type="SAM" id="Phobius"/>
    </source>
</evidence>
<accession>A0A485PC03</accession>
<feature type="transmembrane region" description="Helical" evidence="12">
    <location>
        <begin position="140"/>
        <end position="158"/>
    </location>
</feature>
<dbReference type="Gene3D" id="1.20.1070.10">
    <property type="entry name" value="Rhodopsin 7-helix transmembrane proteins"/>
    <property type="match status" value="2"/>
</dbReference>
<evidence type="ECO:0000259" key="13">
    <source>
        <dbReference type="PROSITE" id="PS50262"/>
    </source>
</evidence>
<evidence type="ECO:0000313" key="14">
    <source>
        <dbReference type="EMBL" id="VFV41918.1"/>
    </source>
</evidence>
<protein>
    <submittedName>
        <fullName evidence="14">Olfactory receptor 7g1</fullName>
    </submittedName>
</protein>
<feature type="transmembrane region" description="Helical" evidence="12">
    <location>
        <begin position="197"/>
        <end position="218"/>
    </location>
</feature>
<keyword evidence="5" id="KW-0552">Olfaction</keyword>
<evidence type="ECO:0000256" key="1">
    <source>
        <dbReference type="ARBA" id="ARBA00003929"/>
    </source>
</evidence>
<evidence type="ECO:0000256" key="6">
    <source>
        <dbReference type="ARBA" id="ARBA00022989"/>
    </source>
</evidence>
<evidence type="ECO:0000256" key="8">
    <source>
        <dbReference type="ARBA" id="ARBA00023136"/>
    </source>
</evidence>
<dbReference type="Pfam" id="PF13853">
    <property type="entry name" value="7tm_4"/>
    <property type="match status" value="2"/>
</dbReference>
<feature type="transmembrane region" description="Helical" evidence="12">
    <location>
        <begin position="543"/>
        <end position="563"/>
    </location>
</feature>
<keyword evidence="3" id="KW-0716">Sensory transduction</keyword>
<comment type="subcellular location">
    <subcellularLocation>
        <location evidence="2">Membrane</location>
        <topology evidence="2">Multi-pass membrane protein</topology>
    </subcellularLocation>
</comment>
<evidence type="ECO:0000256" key="5">
    <source>
        <dbReference type="ARBA" id="ARBA00022725"/>
    </source>
</evidence>
<comment type="function">
    <text evidence="1">Putative odorant or sperm cell receptor.</text>
</comment>
<keyword evidence="7 11" id="KW-0297">G-protein coupled receptor</keyword>
<dbReference type="EMBL" id="CAAGRJ010031232">
    <property type="protein sequence ID" value="VFV41918.1"/>
    <property type="molecule type" value="Genomic_DNA"/>
</dbReference>
<dbReference type="PROSITE" id="PS50262">
    <property type="entry name" value="G_PROTEIN_RECEP_F1_2"/>
    <property type="match status" value="2"/>
</dbReference>
<evidence type="ECO:0000256" key="11">
    <source>
        <dbReference type="RuleBase" id="RU000688"/>
    </source>
</evidence>
<feature type="transmembrane region" description="Helical" evidence="12">
    <location>
        <begin position="468"/>
        <end position="487"/>
    </location>
</feature>
<proteinExistence type="inferred from homology"/>
<dbReference type="InterPro" id="IPR000725">
    <property type="entry name" value="Olfact_rcpt"/>
</dbReference>
<dbReference type="PROSITE" id="PS00237">
    <property type="entry name" value="G_PROTEIN_RECEP_F1_1"/>
    <property type="match status" value="1"/>
</dbReference>
<keyword evidence="15" id="KW-1185">Reference proteome</keyword>
<evidence type="ECO:0000256" key="3">
    <source>
        <dbReference type="ARBA" id="ARBA00022606"/>
    </source>
</evidence>
<feature type="domain" description="G-protein coupled receptors family 1 profile" evidence="13">
    <location>
        <begin position="41"/>
        <end position="227"/>
    </location>
</feature>
<comment type="similarity">
    <text evidence="11">Belongs to the G-protein coupled receptor 1 family.</text>
</comment>
<feature type="transmembrane region" description="Helical" evidence="12">
    <location>
        <begin position="297"/>
        <end position="320"/>
    </location>
</feature>
<dbReference type="GO" id="GO:0004984">
    <property type="term" value="F:olfactory receptor activity"/>
    <property type="evidence" value="ECO:0007669"/>
    <property type="project" value="InterPro"/>
</dbReference>
<evidence type="ECO:0000256" key="7">
    <source>
        <dbReference type="ARBA" id="ARBA00023040"/>
    </source>
</evidence>
<keyword evidence="9 11" id="KW-0675">Receptor</keyword>
<dbReference type="FunFam" id="1.20.1070.10:FF:000009">
    <property type="entry name" value="Olfactory receptor"/>
    <property type="match status" value="2"/>
</dbReference>
<dbReference type="InterPro" id="IPR017452">
    <property type="entry name" value="GPCR_Rhodpsn_7TM"/>
</dbReference>
<gene>
    <name evidence="14" type="ORF">LYPA_23C020218</name>
</gene>
<dbReference type="GO" id="GO:0004930">
    <property type="term" value="F:G protein-coupled receptor activity"/>
    <property type="evidence" value="ECO:0007669"/>
    <property type="project" value="UniProtKB-KW"/>
</dbReference>
<dbReference type="PRINTS" id="PR00245">
    <property type="entry name" value="OLFACTORYR"/>
</dbReference>
<name>A0A485PC03_LYNPA</name>
<keyword evidence="4 11" id="KW-0812">Transmembrane</keyword>
<dbReference type="GO" id="GO:0016020">
    <property type="term" value="C:membrane"/>
    <property type="evidence" value="ECO:0007669"/>
    <property type="project" value="UniProtKB-SubCell"/>
</dbReference>
<evidence type="ECO:0000256" key="10">
    <source>
        <dbReference type="ARBA" id="ARBA00023224"/>
    </source>
</evidence>
<feature type="transmembrane region" description="Helical" evidence="12">
    <location>
        <begin position="101"/>
        <end position="120"/>
    </location>
</feature>
<dbReference type="Proteomes" id="UP000386466">
    <property type="component" value="Unassembled WGS sequence"/>
</dbReference>
<feature type="transmembrane region" description="Helical" evidence="12">
    <location>
        <begin position="26"/>
        <end position="48"/>
    </location>
</feature>
<dbReference type="SUPFAM" id="SSF81321">
    <property type="entry name" value="Family A G protein-coupled receptor-like"/>
    <property type="match status" value="2"/>
</dbReference>
<keyword evidence="8 12" id="KW-0472">Membrane</keyword>
<feature type="transmembrane region" description="Helical" evidence="12">
    <location>
        <begin position="508"/>
        <end position="531"/>
    </location>
</feature>
<organism evidence="14 15">
    <name type="scientific">Lynx pardinus</name>
    <name type="common">Iberian lynx</name>
    <name type="synonym">Felis pardina</name>
    <dbReference type="NCBI Taxonomy" id="191816"/>
    <lineage>
        <taxon>Eukaryota</taxon>
        <taxon>Metazoa</taxon>
        <taxon>Chordata</taxon>
        <taxon>Craniata</taxon>
        <taxon>Vertebrata</taxon>
        <taxon>Euteleostomi</taxon>
        <taxon>Mammalia</taxon>
        <taxon>Eutheria</taxon>
        <taxon>Laurasiatheria</taxon>
        <taxon>Carnivora</taxon>
        <taxon>Feliformia</taxon>
        <taxon>Felidae</taxon>
        <taxon>Felinae</taxon>
        <taxon>Lynx</taxon>
    </lineage>
</organism>
<dbReference type="CDD" id="cd15234">
    <property type="entry name" value="7tmA_OR7-like"/>
    <property type="match status" value="1"/>
</dbReference>
<feature type="transmembrane region" description="Helical" evidence="12">
    <location>
        <begin position="403"/>
        <end position="425"/>
    </location>
</feature>
<feature type="transmembrane region" description="Helical" evidence="12">
    <location>
        <begin position="372"/>
        <end position="391"/>
    </location>
</feature>
<evidence type="ECO:0000256" key="9">
    <source>
        <dbReference type="ARBA" id="ARBA00023170"/>
    </source>
</evidence>
<sequence length="583" mass="64704">MGPSNKTAVSEFLLMQVTEDPELKPFLFILFLSIYLVTILGNLLIILAVSSDSHLHTPMYFFLSNLSFTDICLSTTTIPKMLVNIQAQSQSITYAGCLTQIYFVLVFASLESFLLAAMAYDRYVAICHPLRYTVTMNSRFCGLLILVSLCINTVDALMHSLMVLQLTFCTDVEIPLFFCEVVQVIKLACSDTLINNILIYFAASLFGGIPVCGIIFSYTQIVSSVLRMPSKHCSAFNDVHCCPSNDEPFHLQPEEQGYEGSLEKTHGFIDNMGPSNKTAVSEFLLMEVTEDPELQPLLFILFLSMYLVTILGNLLIILAISSDSHLHTPMYFFLSNLSFTDICLSTTTIPKMLVNIQAQSQSITYAGCLTQIYFVLAFGGLESFLLAAMAYDRYVAICHPLRYTVIMNSHFCGLLILVSLCISTVDALMHSLMVLQLTFCTDVEIPLFFCEVVQVIKLACSDTLVNNILIYFATSLFGGIPVCGIIFSYTQIVSSVLRMPSVGRKYKAFSTCGSHLSVVSLFYGTGLGVYISSAFTNSSRNTAVLSVMYTVVPQMMNPFIYSLRNRDMKGALRKLVSRTPSPL</sequence>
<feature type="domain" description="G-protein coupled receptors family 1 profile" evidence="13">
    <location>
        <begin position="312"/>
        <end position="561"/>
    </location>
</feature>